<dbReference type="Proteomes" id="UP001595075">
    <property type="component" value="Unassembled WGS sequence"/>
</dbReference>
<evidence type="ECO:0000313" key="6">
    <source>
        <dbReference type="Proteomes" id="UP001595075"/>
    </source>
</evidence>
<dbReference type="PANTHER" id="PTHR10252:SF5">
    <property type="entry name" value="DR1-ASSOCIATED COREPRESSOR"/>
    <property type="match status" value="1"/>
</dbReference>
<dbReference type="PANTHER" id="PTHR10252">
    <property type="entry name" value="HISTONE-LIKE TRANSCRIPTION FACTOR CCAAT-RELATED"/>
    <property type="match status" value="1"/>
</dbReference>
<sequence length="357" mass="39206">MDSTYAPQSPDLSSFLSSPPKTQQPYNHPQSTTTSYAPRSPAIPSFNTPSQPGNLNAFSTNQNHFAFATDGSNDFAEYGSNSYMPPIPALPPQHADFNAQFPIQNQFPPQTAILDSHSSGVYGGRPQRQARNNIPSYNEDFEPPEQAYEQEQGQYMIQPAYQQPPAQFQQSYPLQPQDQYLPQQQEPMSSRGPRIKSDSLQTPSANTMHTLPTYVDPNPLNIEIRTKFPVARIKRIMQADEEVGKVAQVTPVAVSKALELFMIALVGGAADKAREKGGKKVTATHLKAVVLGSEQFDFLAEIVGRVAEVQEGAGGEGRKRGGAGEGRGKGKEEKDSESSEEEKKPKKARGRRKKSDE</sequence>
<dbReference type="SUPFAM" id="SSF47113">
    <property type="entry name" value="Histone-fold"/>
    <property type="match status" value="1"/>
</dbReference>
<proteinExistence type="predicted"/>
<dbReference type="InterPro" id="IPR003958">
    <property type="entry name" value="CBFA_NFYB_domain"/>
</dbReference>
<feature type="compositionally biased region" description="Low complexity" evidence="3">
    <location>
        <begin position="7"/>
        <end position="20"/>
    </location>
</feature>
<dbReference type="InterPro" id="IPR050568">
    <property type="entry name" value="Transcr_DNA_Rep_Reg"/>
</dbReference>
<dbReference type="CDD" id="cd22906">
    <property type="entry name" value="HFD_DRAP1"/>
    <property type="match status" value="1"/>
</dbReference>
<feature type="compositionally biased region" description="Polar residues" evidence="3">
    <location>
        <begin position="21"/>
        <end position="37"/>
    </location>
</feature>
<feature type="compositionally biased region" description="Polar residues" evidence="3">
    <location>
        <begin position="45"/>
        <end position="61"/>
    </location>
</feature>
<protein>
    <recommendedName>
        <fullName evidence="4">Transcription factor CBF/NF-Y/archaeal histone domain-containing protein</fullName>
    </recommendedName>
</protein>
<evidence type="ECO:0000256" key="3">
    <source>
        <dbReference type="SAM" id="MobiDB-lite"/>
    </source>
</evidence>
<reference evidence="5 6" key="1">
    <citation type="journal article" date="2024" name="Commun. Biol.">
        <title>Comparative genomic analysis of thermophilic fungi reveals convergent evolutionary adaptations and gene losses.</title>
        <authorList>
            <person name="Steindorff A.S."/>
            <person name="Aguilar-Pontes M.V."/>
            <person name="Robinson A.J."/>
            <person name="Andreopoulos B."/>
            <person name="LaButti K."/>
            <person name="Kuo A."/>
            <person name="Mondo S."/>
            <person name="Riley R."/>
            <person name="Otillar R."/>
            <person name="Haridas S."/>
            <person name="Lipzen A."/>
            <person name="Grimwood J."/>
            <person name="Schmutz J."/>
            <person name="Clum A."/>
            <person name="Reid I.D."/>
            <person name="Moisan M.C."/>
            <person name="Butler G."/>
            <person name="Nguyen T.T.M."/>
            <person name="Dewar K."/>
            <person name="Conant G."/>
            <person name="Drula E."/>
            <person name="Henrissat B."/>
            <person name="Hansel C."/>
            <person name="Singer S."/>
            <person name="Hutchinson M.I."/>
            <person name="de Vries R.P."/>
            <person name="Natvig D.O."/>
            <person name="Powell A.J."/>
            <person name="Tsang A."/>
            <person name="Grigoriev I.V."/>
        </authorList>
    </citation>
    <scope>NUCLEOTIDE SEQUENCE [LARGE SCALE GENOMIC DNA]</scope>
    <source>
        <strain evidence="5 6">CBS 494.80</strain>
    </source>
</reference>
<evidence type="ECO:0000256" key="1">
    <source>
        <dbReference type="ARBA" id="ARBA00004123"/>
    </source>
</evidence>
<evidence type="ECO:0000256" key="2">
    <source>
        <dbReference type="ARBA" id="ARBA00023242"/>
    </source>
</evidence>
<comment type="subcellular location">
    <subcellularLocation>
        <location evidence="1">Nucleus</location>
    </subcellularLocation>
</comment>
<feature type="compositionally biased region" description="Polar residues" evidence="3">
    <location>
        <begin position="198"/>
        <end position="210"/>
    </location>
</feature>
<gene>
    <name evidence="5" type="ORF">VTL71DRAFT_3825</name>
</gene>
<feature type="domain" description="Transcription factor CBF/NF-Y/archaeal histone" evidence="4">
    <location>
        <begin position="227"/>
        <end position="290"/>
    </location>
</feature>
<feature type="region of interest" description="Disordered" evidence="3">
    <location>
        <begin position="110"/>
        <end position="141"/>
    </location>
</feature>
<feature type="compositionally biased region" description="Basic and acidic residues" evidence="3">
    <location>
        <begin position="326"/>
        <end position="344"/>
    </location>
</feature>
<dbReference type="EMBL" id="JAZHXI010000013">
    <property type="protein sequence ID" value="KAL2064687.1"/>
    <property type="molecule type" value="Genomic_DNA"/>
</dbReference>
<dbReference type="Gene3D" id="1.10.20.10">
    <property type="entry name" value="Histone, subunit A"/>
    <property type="match status" value="1"/>
</dbReference>
<name>A0ABR4C437_9HELO</name>
<keyword evidence="6" id="KW-1185">Reference proteome</keyword>
<evidence type="ECO:0000313" key="5">
    <source>
        <dbReference type="EMBL" id="KAL2064687.1"/>
    </source>
</evidence>
<evidence type="ECO:0000259" key="4">
    <source>
        <dbReference type="Pfam" id="PF00808"/>
    </source>
</evidence>
<feature type="region of interest" description="Disordered" evidence="3">
    <location>
        <begin position="181"/>
        <end position="212"/>
    </location>
</feature>
<dbReference type="InterPro" id="IPR009072">
    <property type="entry name" value="Histone-fold"/>
</dbReference>
<feature type="region of interest" description="Disordered" evidence="3">
    <location>
        <begin position="1"/>
        <end position="61"/>
    </location>
</feature>
<feature type="compositionally biased region" description="Basic residues" evidence="3">
    <location>
        <begin position="345"/>
        <end position="357"/>
    </location>
</feature>
<keyword evidence="2" id="KW-0539">Nucleus</keyword>
<comment type="caution">
    <text evidence="5">The sequence shown here is derived from an EMBL/GenBank/DDBJ whole genome shotgun (WGS) entry which is preliminary data.</text>
</comment>
<dbReference type="Pfam" id="PF00808">
    <property type="entry name" value="CBFD_NFYB_HMF"/>
    <property type="match status" value="1"/>
</dbReference>
<accession>A0ABR4C437</accession>
<organism evidence="5 6">
    <name type="scientific">Oculimacula yallundae</name>
    <dbReference type="NCBI Taxonomy" id="86028"/>
    <lineage>
        <taxon>Eukaryota</taxon>
        <taxon>Fungi</taxon>
        <taxon>Dikarya</taxon>
        <taxon>Ascomycota</taxon>
        <taxon>Pezizomycotina</taxon>
        <taxon>Leotiomycetes</taxon>
        <taxon>Helotiales</taxon>
        <taxon>Ploettnerulaceae</taxon>
        <taxon>Oculimacula</taxon>
    </lineage>
</organism>
<feature type="region of interest" description="Disordered" evidence="3">
    <location>
        <begin position="310"/>
        <end position="357"/>
    </location>
</feature>